<dbReference type="WBParaSite" id="RSKR_0000652700.1">
    <property type="protein sequence ID" value="RSKR_0000652700.1"/>
    <property type="gene ID" value="RSKR_0000652700"/>
</dbReference>
<reference evidence="2" key="1">
    <citation type="submission" date="2016-11" db="UniProtKB">
        <authorList>
            <consortium name="WormBaseParasite"/>
        </authorList>
    </citation>
    <scope>IDENTIFICATION</scope>
    <source>
        <strain evidence="2">KR3021</strain>
    </source>
</reference>
<protein>
    <submittedName>
        <fullName evidence="2">BTB domain-containing protein</fullName>
    </submittedName>
</protein>
<name>A0AC35U1K1_9BILA</name>
<sequence>MPQDNPFADAELAFKDGTAHVSKSLLSYFSQYFYDLFMKDKTQDKYEIVEIALDDFKCYFEFILKGESFALRSGDILKLINIQKHLKCVYIKETLEEWLKKEEESVTLPIMFEMTNDIIFSQFNIQAKHLIQEDFVNISQKSSFDSLSYDNLNVLFDPTFLSKQNQTVILDIFTRWVEYDLKNRKNLFLNLLMKVDFGKIDNYYILNIYSSKYPTIYQFPQITTFLFETMRNTFHSANNLNNLSKVYLFGGLSNKNSIVCVDLNSRAAEEVAKLVEDRECHACGRIGNKVFNFGGLNNLKIEKFDIETNTTETLDFEMNLPTKYPSCAVVEGRIFSIGGFAGGNIVSSVDYFESEKMSWIKSVDLVAPVQKHKSVVIEGVIYVTGGEGCSNIQRFDEREGRWTLLREDPLKSFDAAVSTSNNNILCCGGEIEDSVKDECRIYELSTNSWRAIASLPLTLISASSVETKRANLILGGWQKSGTISDIYSYIKSENVWIKYAICLPQGNCDSSVITF</sequence>
<evidence type="ECO:0000313" key="2">
    <source>
        <dbReference type="WBParaSite" id="RSKR_0000652700.1"/>
    </source>
</evidence>
<proteinExistence type="predicted"/>
<accession>A0AC35U1K1</accession>
<organism evidence="1 2">
    <name type="scientific">Rhabditophanes sp. KR3021</name>
    <dbReference type="NCBI Taxonomy" id="114890"/>
    <lineage>
        <taxon>Eukaryota</taxon>
        <taxon>Metazoa</taxon>
        <taxon>Ecdysozoa</taxon>
        <taxon>Nematoda</taxon>
        <taxon>Chromadorea</taxon>
        <taxon>Rhabditida</taxon>
        <taxon>Tylenchina</taxon>
        <taxon>Panagrolaimomorpha</taxon>
        <taxon>Strongyloidoidea</taxon>
        <taxon>Alloionematidae</taxon>
        <taxon>Rhabditophanes</taxon>
    </lineage>
</organism>
<evidence type="ECO:0000313" key="1">
    <source>
        <dbReference type="Proteomes" id="UP000095286"/>
    </source>
</evidence>
<dbReference type="Proteomes" id="UP000095286">
    <property type="component" value="Unplaced"/>
</dbReference>